<dbReference type="PROSITE" id="PS51123">
    <property type="entry name" value="OMPA_2"/>
    <property type="match status" value="1"/>
</dbReference>
<name>A0AAF0Z9U1_9MICO</name>
<dbReference type="InterPro" id="IPR006665">
    <property type="entry name" value="OmpA-like"/>
</dbReference>
<keyword evidence="1 2" id="KW-0472">Membrane</keyword>
<feature type="domain" description="OmpA-like" evidence="3">
    <location>
        <begin position="1"/>
        <end position="26"/>
    </location>
</feature>
<dbReference type="Proteomes" id="UP001304340">
    <property type="component" value="Chromosome"/>
</dbReference>
<dbReference type="GO" id="GO:0016020">
    <property type="term" value="C:membrane"/>
    <property type="evidence" value="ECO:0007669"/>
    <property type="project" value="UniProtKB-UniRule"/>
</dbReference>
<keyword evidence="2" id="KW-0812">Transmembrane</keyword>
<organism evidence="4 5">
    <name type="scientific">Sanguibacter biliveldensis</name>
    <dbReference type="NCBI Taxonomy" id="3030830"/>
    <lineage>
        <taxon>Bacteria</taxon>
        <taxon>Bacillati</taxon>
        <taxon>Actinomycetota</taxon>
        <taxon>Actinomycetes</taxon>
        <taxon>Micrococcales</taxon>
        <taxon>Sanguibacteraceae</taxon>
        <taxon>Sanguibacter</taxon>
    </lineage>
</organism>
<dbReference type="EMBL" id="CP138359">
    <property type="protein sequence ID" value="WPF83256.1"/>
    <property type="molecule type" value="Genomic_DNA"/>
</dbReference>
<sequence>MRLSPNSSEARERRNRRVALAIVAALVLTTAAPALLWLFG</sequence>
<reference evidence="5" key="1">
    <citation type="submission" date="2023-11" db="EMBL/GenBank/DDBJ databases">
        <authorList>
            <person name="Helweg L.P."/>
            <person name="Kiel A."/>
            <person name="Hitz F."/>
            <person name="Ruckert-Reed C."/>
            <person name="Busche T."/>
            <person name="Kaltschmidt B."/>
            <person name="Kaltschmidt C."/>
        </authorList>
    </citation>
    <scope>NUCLEOTIDE SEQUENCE [LARGE SCALE GENOMIC DNA]</scope>
    <source>
        <strain evidence="5">4.1</strain>
    </source>
</reference>
<evidence type="ECO:0000256" key="1">
    <source>
        <dbReference type="PROSITE-ProRule" id="PRU00473"/>
    </source>
</evidence>
<evidence type="ECO:0000313" key="5">
    <source>
        <dbReference type="Proteomes" id="UP001304340"/>
    </source>
</evidence>
<keyword evidence="5" id="KW-1185">Reference proteome</keyword>
<protein>
    <recommendedName>
        <fullName evidence="3">OmpA-like domain-containing protein</fullName>
    </recommendedName>
</protein>
<gene>
    <name evidence="4" type="ORF">SANBI_000913</name>
</gene>
<dbReference type="RefSeq" id="WP_319159381.1">
    <property type="nucleotide sequence ID" value="NZ_CP138359.1"/>
</dbReference>
<keyword evidence="2" id="KW-1133">Transmembrane helix</keyword>
<feature type="transmembrane region" description="Helical" evidence="2">
    <location>
        <begin position="20"/>
        <end position="39"/>
    </location>
</feature>
<proteinExistence type="predicted"/>
<accession>A0AAF0Z9U1</accession>
<evidence type="ECO:0000313" key="4">
    <source>
        <dbReference type="EMBL" id="WPF83256.1"/>
    </source>
</evidence>
<evidence type="ECO:0000256" key="2">
    <source>
        <dbReference type="SAM" id="Phobius"/>
    </source>
</evidence>
<dbReference type="KEGG" id="sbil:SANBI_000913"/>
<evidence type="ECO:0000259" key="3">
    <source>
        <dbReference type="PROSITE" id="PS51123"/>
    </source>
</evidence>
<dbReference type="AlphaFoldDB" id="A0AAF0Z9U1"/>